<keyword evidence="1" id="KW-1133">Transmembrane helix</keyword>
<protein>
    <submittedName>
        <fullName evidence="2">Uncharacterized protein</fullName>
    </submittedName>
</protein>
<organism evidence="2 3">
    <name type="scientific">Caerostris extrusa</name>
    <name type="common">Bark spider</name>
    <name type="synonym">Caerostris bankana</name>
    <dbReference type="NCBI Taxonomy" id="172846"/>
    <lineage>
        <taxon>Eukaryota</taxon>
        <taxon>Metazoa</taxon>
        <taxon>Ecdysozoa</taxon>
        <taxon>Arthropoda</taxon>
        <taxon>Chelicerata</taxon>
        <taxon>Arachnida</taxon>
        <taxon>Araneae</taxon>
        <taxon>Araneomorphae</taxon>
        <taxon>Entelegynae</taxon>
        <taxon>Araneoidea</taxon>
        <taxon>Araneidae</taxon>
        <taxon>Caerostris</taxon>
    </lineage>
</organism>
<evidence type="ECO:0000313" key="3">
    <source>
        <dbReference type="Proteomes" id="UP001054945"/>
    </source>
</evidence>
<name>A0AAV4N9V9_CAEEX</name>
<keyword evidence="1" id="KW-0812">Transmembrane</keyword>
<keyword evidence="1" id="KW-0472">Membrane</keyword>
<evidence type="ECO:0000256" key="1">
    <source>
        <dbReference type="SAM" id="Phobius"/>
    </source>
</evidence>
<comment type="caution">
    <text evidence="2">The sequence shown here is derived from an EMBL/GenBank/DDBJ whole genome shotgun (WGS) entry which is preliminary data.</text>
</comment>
<feature type="transmembrane region" description="Helical" evidence="1">
    <location>
        <begin position="69"/>
        <end position="92"/>
    </location>
</feature>
<dbReference type="Proteomes" id="UP001054945">
    <property type="component" value="Unassembled WGS sequence"/>
</dbReference>
<sequence>MVSLNGIEHVQGISGKGVFHRINLHHPVIGTLLQSLRPLSPPVINWSRGMYEDRQWVGCGKIAEQTQMVIHWMLSTIGEFLLLFHVSGYSVFEYSPYFNDDK</sequence>
<keyword evidence="3" id="KW-1185">Reference proteome</keyword>
<dbReference type="EMBL" id="BPLR01003147">
    <property type="protein sequence ID" value="GIX81595.1"/>
    <property type="molecule type" value="Genomic_DNA"/>
</dbReference>
<proteinExistence type="predicted"/>
<accession>A0AAV4N9V9</accession>
<gene>
    <name evidence="2" type="ORF">CEXT_792661</name>
</gene>
<evidence type="ECO:0000313" key="2">
    <source>
        <dbReference type="EMBL" id="GIX81595.1"/>
    </source>
</evidence>
<dbReference type="AlphaFoldDB" id="A0AAV4N9V9"/>
<reference evidence="2 3" key="1">
    <citation type="submission" date="2021-06" db="EMBL/GenBank/DDBJ databases">
        <title>Caerostris extrusa draft genome.</title>
        <authorList>
            <person name="Kono N."/>
            <person name="Arakawa K."/>
        </authorList>
    </citation>
    <scope>NUCLEOTIDE SEQUENCE [LARGE SCALE GENOMIC DNA]</scope>
</reference>